<accession>A0A6N9H8Y2</accession>
<protein>
    <submittedName>
        <fullName evidence="2">MBL fold metallo-hydrolase</fullName>
    </submittedName>
</protein>
<dbReference type="GO" id="GO:0016787">
    <property type="term" value="F:hydrolase activity"/>
    <property type="evidence" value="ECO:0007669"/>
    <property type="project" value="UniProtKB-KW"/>
</dbReference>
<feature type="domain" description="Metallo-beta-lactamase" evidence="1">
    <location>
        <begin position="24"/>
        <end position="243"/>
    </location>
</feature>
<dbReference type="InterPro" id="IPR051453">
    <property type="entry name" value="MBL_Glyoxalase_II"/>
</dbReference>
<dbReference type="Gene3D" id="3.60.15.10">
    <property type="entry name" value="Ribonuclease Z/Hydroxyacylglutathione hydrolase-like"/>
    <property type="match status" value="2"/>
</dbReference>
<gene>
    <name evidence="2" type="ORF">GSY69_11060</name>
</gene>
<proteinExistence type="predicted"/>
<organism evidence="2 3">
    <name type="scientific">Brevibacterium rongguiense</name>
    <dbReference type="NCBI Taxonomy" id="2695267"/>
    <lineage>
        <taxon>Bacteria</taxon>
        <taxon>Bacillati</taxon>
        <taxon>Actinomycetota</taxon>
        <taxon>Actinomycetes</taxon>
        <taxon>Micrococcales</taxon>
        <taxon>Brevibacteriaceae</taxon>
        <taxon>Brevibacterium</taxon>
    </lineage>
</organism>
<evidence type="ECO:0000313" key="3">
    <source>
        <dbReference type="Proteomes" id="UP000469215"/>
    </source>
</evidence>
<keyword evidence="3" id="KW-1185">Reference proteome</keyword>
<dbReference type="SUPFAM" id="SSF56281">
    <property type="entry name" value="Metallo-hydrolase/oxidoreductase"/>
    <property type="match status" value="1"/>
</dbReference>
<evidence type="ECO:0000259" key="1">
    <source>
        <dbReference type="SMART" id="SM00849"/>
    </source>
</evidence>
<reference evidence="2 3" key="1">
    <citation type="submission" date="2020-01" db="EMBL/GenBank/DDBJ databases">
        <authorList>
            <person name="Deng T."/>
        </authorList>
    </citation>
    <scope>NUCLEOTIDE SEQUENCE [LARGE SCALE GENOMIC DNA]</scope>
    <source>
        <strain evidence="2 3">5221</strain>
    </source>
</reference>
<dbReference type="Proteomes" id="UP000469215">
    <property type="component" value="Unassembled WGS sequence"/>
</dbReference>
<dbReference type="SMART" id="SM00849">
    <property type="entry name" value="Lactamase_B"/>
    <property type="match status" value="1"/>
</dbReference>
<dbReference type="Pfam" id="PF00753">
    <property type="entry name" value="Lactamase_B"/>
    <property type="match status" value="1"/>
</dbReference>
<dbReference type="PANTHER" id="PTHR46233">
    <property type="entry name" value="HYDROXYACYLGLUTATHIONE HYDROLASE GLOC"/>
    <property type="match status" value="1"/>
</dbReference>
<dbReference type="RefSeq" id="WP_160953904.1">
    <property type="nucleotide sequence ID" value="NZ_WWEQ01000055.1"/>
</dbReference>
<dbReference type="InterPro" id="IPR001279">
    <property type="entry name" value="Metallo-B-lactamas"/>
</dbReference>
<dbReference type="InterPro" id="IPR036866">
    <property type="entry name" value="RibonucZ/Hydroxyglut_hydro"/>
</dbReference>
<comment type="caution">
    <text evidence="2">The sequence shown here is derived from an EMBL/GenBank/DDBJ whole genome shotgun (WGS) entry which is preliminary data.</text>
</comment>
<name>A0A6N9H8Y2_9MICO</name>
<dbReference type="PANTHER" id="PTHR46233:SF4">
    <property type="entry name" value="METALLO-BETA-LACTAMASE DOMAIN-CONTAINING PROTEIN"/>
    <property type="match status" value="1"/>
</dbReference>
<evidence type="ECO:0000313" key="2">
    <source>
        <dbReference type="EMBL" id="MYM20489.1"/>
    </source>
</evidence>
<dbReference type="CDD" id="cd06262">
    <property type="entry name" value="metallo-hydrolase-like_MBL-fold"/>
    <property type="match status" value="1"/>
</dbReference>
<keyword evidence="2" id="KW-0378">Hydrolase</keyword>
<sequence length="264" mass="27783">MSAHVERLTTSGTFSLDGGTWGVENNVWLVGDREEVIVIDPAHDAQAVKDAVGERRVRAILLTHGHDDHIGAVRETAELLGAEVWISPADDVLWRRVYGDGYRPDGEIADGSEFAVAGVVLSALATPGHSPGSTCFFIRSGIGAAGLPAQVRDELGADIAAGARADAETAVADGEGEPPGREVAQDGTVPVTGAIPLLFSGDTLFQGGPGATGRSYSSFETIIDSIRDRLFALPDETVVLTGHGEPTTIGQERPHLQEWIDRGE</sequence>
<dbReference type="EMBL" id="WWEQ01000055">
    <property type="protein sequence ID" value="MYM20489.1"/>
    <property type="molecule type" value="Genomic_DNA"/>
</dbReference>
<dbReference type="AlphaFoldDB" id="A0A6N9H8Y2"/>